<evidence type="ECO:0000313" key="1">
    <source>
        <dbReference type="EMBL" id="QUC66972.1"/>
    </source>
</evidence>
<sequence>MKKFLAIVLAAALALSMVSFASASSLAGEYEIKVWVADAIVDLTEAQIKRFNETNEDGITFKATIEKMGEGDAASNMVQDVEAGADIYCFAQDQLSRLLTAKALAKLGTKAAEFVTANYDADSVASVTVDGTMYAYPLTADNGYFMYYDKSVIPDEDIDSLEKLIEDCEKAGKYFSFDLKNVWYSAGFFFGDAGCTSTWVMDADGNAKGVVDNFNSDKGLIALKGMKKLLDSDCWNSSSEVSAFESNSAIVVSGTWGSSTAKQILGDNLGVADLPSYDIDGTAYHIGSFFGFKLMGIKPQEDPVKNAALNKLAQFLTGKECSLERHASNGWGPANLEAQADEAVLNDPILAAVYAQKVYGQVQLAISGAWWNIGNVIADEAKDATDEEGLKQVLVNYENKINESLKLDANALLFVGAWNGWNNADEADTYYFKDGALTLDVPESDYMGGRIVKPADWGTDKGFAQVTTGAELIKDLGADNPDNNIVFAEPGNYTVTWDGTAITIVKN</sequence>
<dbReference type="EMBL" id="CP068393">
    <property type="protein sequence ID" value="QUC66972.1"/>
    <property type="molecule type" value="Genomic_DNA"/>
</dbReference>
<proteinExistence type="predicted"/>
<organism evidence="1 2">
    <name type="scientific">Aristaeella hokkaidonensis</name>
    <dbReference type="NCBI Taxonomy" id="3046382"/>
    <lineage>
        <taxon>Bacteria</taxon>
        <taxon>Bacillati</taxon>
        <taxon>Bacillota</taxon>
        <taxon>Clostridia</taxon>
        <taxon>Eubacteriales</taxon>
        <taxon>Aristaeellaceae</taxon>
        <taxon>Aristaeella</taxon>
    </lineage>
</organism>
<name>A0AC61MW87_9FIRM</name>
<evidence type="ECO:0000313" key="2">
    <source>
        <dbReference type="Proteomes" id="UP000682782"/>
    </source>
</evidence>
<accession>A0AC61MW87</accession>
<gene>
    <name evidence="1" type="ORF">JYE49_14220</name>
</gene>
<reference evidence="1" key="1">
    <citation type="submission" date="2021-01" db="EMBL/GenBank/DDBJ databases">
        <title>Complete genome sequence of Clostridiales bacterium R-7.</title>
        <authorList>
            <person name="Mahoney-Kurpe S.C."/>
            <person name="Palevich N."/>
            <person name="Koike S."/>
            <person name="Moon C.D."/>
            <person name="Attwood G.T."/>
        </authorList>
    </citation>
    <scope>NUCLEOTIDE SEQUENCE</scope>
    <source>
        <strain evidence="1">R-7</strain>
    </source>
</reference>
<protein>
    <submittedName>
        <fullName evidence="1">Extracellular solute-binding protein</fullName>
    </submittedName>
</protein>
<dbReference type="Proteomes" id="UP000682782">
    <property type="component" value="Chromosome"/>
</dbReference>
<keyword evidence="2" id="KW-1185">Reference proteome</keyword>